<dbReference type="PANTHER" id="PTHR23221">
    <property type="entry name" value="GLYCOSYLPHOSPHATIDYLINOSITOL PHOSPHOLIPASE D"/>
    <property type="match status" value="1"/>
</dbReference>
<keyword evidence="7" id="KW-1185">Reference proteome</keyword>
<dbReference type="InterPro" id="IPR013517">
    <property type="entry name" value="FG-GAP"/>
</dbReference>
<feature type="signal peptide" evidence="5">
    <location>
        <begin position="1"/>
        <end position="35"/>
    </location>
</feature>
<evidence type="ECO:0000256" key="2">
    <source>
        <dbReference type="ARBA" id="ARBA00022737"/>
    </source>
</evidence>
<sequence>MTTRTRTHTRSAAAVALSAATVLGVIGLTPGAATAAPAAPDSTSSDLTSDFNGDGLPDLAITAPTATVNGLKQAGAVTVVYGFASGYDTAHRQIITQATDGVPGDPTAERRWGHLGGNGDLNGDGHDDLLIRYGSHWTVLWGGADGLSGAGQLPAGEGGEGTATAPWLFNYQADVGDIDGDGTADVAVPAQADGAWGLAVYYGPFDRTGTPARIGFRDTVTKDAGYAPGAVFVGDMTGDGVADIVTSGNTRDFASTGRLYVGSAAGLTDAGTIKATGTGAFGDLDHDGYQDFVGGNGDAGTAAAPGGAVYVTYGGPKGLSTTRAARTITQATAGVPGADEKDDRFGDSVALGDTNGDGYADLVIGTPFETGSDAEGTFRAGAVTVLRGGPQGVTTTGAQVLTQNTKGVPSTSEVLDHFGAAVRVAAGELLVGGNGEDGWKGRVWRLPATAGGVTGTGSTSFNLAALSGPSGAAHFGEDFSR</sequence>
<evidence type="ECO:0000256" key="3">
    <source>
        <dbReference type="ARBA" id="ARBA00022801"/>
    </source>
</evidence>
<evidence type="ECO:0000313" key="7">
    <source>
        <dbReference type="Proteomes" id="UP001596957"/>
    </source>
</evidence>
<protein>
    <submittedName>
        <fullName evidence="6">FG-GAP-like repeat-containing protein</fullName>
    </submittedName>
</protein>
<evidence type="ECO:0000256" key="1">
    <source>
        <dbReference type="ARBA" id="ARBA00022729"/>
    </source>
</evidence>
<dbReference type="Gene3D" id="2.130.10.130">
    <property type="entry name" value="Integrin alpha, N-terminal"/>
    <property type="match status" value="3"/>
</dbReference>
<reference evidence="7" key="1">
    <citation type="journal article" date="2019" name="Int. J. Syst. Evol. Microbiol.">
        <title>The Global Catalogue of Microorganisms (GCM) 10K type strain sequencing project: providing services to taxonomists for standard genome sequencing and annotation.</title>
        <authorList>
            <consortium name="The Broad Institute Genomics Platform"/>
            <consortium name="The Broad Institute Genome Sequencing Center for Infectious Disease"/>
            <person name="Wu L."/>
            <person name="Ma J."/>
        </authorList>
    </citation>
    <scope>NUCLEOTIDE SEQUENCE [LARGE SCALE GENOMIC DNA]</scope>
    <source>
        <strain evidence="7">CGMCC 4.7198</strain>
    </source>
</reference>
<dbReference type="Pfam" id="PF13517">
    <property type="entry name" value="FG-GAP_3"/>
    <property type="match status" value="1"/>
</dbReference>
<keyword evidence="1 5" id="KW-0732">Signal</keyword>
<gene>
    <name evidence="6" type="ORF">ACFQZP_02040</name>
</gene>
<comment type="caution">
    <text evidence="6">The sequence shown here is derived from an EMBL/GenBank/DDBJ whole genome shotgun (WGS) entry which is preliminary data.</text>
</comment>
<proteinExistence type="predicted"/>
<name>A0ABW2V7F7_9ACTN</name>
<accession>A0ABW2V7F7</accession>
<dbReference type="SMART" id="SM00191">
    <property type="entry name" value="Int_alpha"/>
    <property type="match status" value="3"/>
</dbReference>
<evidence type="ECO:0000256" key="4">
    <source>
        <dbReference type="ARBA" id="ARBA00023180"/>
    </source>
</evidence>
<evidence type="ECO:0000313" key="6">
    <source>
        <dbReference type="EMBL" id="MFD0280465.1"/>
    </source>
</evidence>
<keyword evidence="3" id="KW-0378">Hydrolase</keyword>
<dbReference type="EMBL" id="JBHTEC010000001">
    <property type="protein sequence ID" value="MFD0280465.1"/>
    <property type="molecule type" value="Genomic_DNA"/>
</dbReference>
<dbReference type="PROSITE" id="PS51470">
    <property type="entry name" value="FG_GAP"/>
    <property type="match status" value="1"/>
</dbReference>
<dbReference type="Proteomes" id="UP001596957">
    <property type="component" value="Unassembled WGS sequence"/>
</dbReference>
<keyword evidence="4" id="KW-0325">Glycoprotein</keyword>
<dbReference type="InterPro" id="IPR028994">
    <property type="entry name" value="Integrin_alpha_N"/>
</dbReference>
<evidence type="ECO:0000256" key="5">
    <source>
        <dbReference type="SAM" id="SignalP"/>
    </source>
</evidence>
<dbReference type="Pfam" id="PF01839">
    <property type="entry name" value="FG-GAP"/>
    <property type="match status" value="2"/>
</dbReference>
<dbReference type="PANTHER" id="PTHR23221:SF7">
    <property type="entry name" value="PHOSPHATIDYLINOSITOL-GLYCAN-SPECIFIC PHOSPHOLIPASE D"/>
    <property type="match status" value="1"/>
</dbReference>
<keyword evidence="2" id="KW-0677">Repeat</keyword>
<dbReference type="RefSeq" id="WP_381260158.1">
    <property type="nucleotide sequence ID" value="NZ_JBHTBI010000039.1"/>
</dbReference>
<dbReference type="InterPro" id="IPR013519">
    <property type="entry name" value="Int_alpha_beta-p"/>
</dbReference>
<dbReference type="SUPFAM" id="SSF69318">
    <property type="entry name" value="Integrin alpha N-terminal domain"/>
    <property type="match status" value="1"/>
</dbReference>
<feature type="chain" id="PRO_5046322017" evidence="5">
    <location>
        <begin position="36"/>
        <end position="481"/>
    </location>
</feature>
<organism evidence="6 7">
    <name type="scientific">Streptomyces lutosisoli</name>
    <dbReference type="NCBI Taxonomy" id="2665721"/>
    <lineage>
        <taxon>Bacteria</taxon>
        <taxon>Bacillati</taxon>
        <taxon>Actinomycetota</taxon>
        <taxon>Actinomycetes</taxon>
        <taxon>Kitasatosporales</taxon>
        <taxon>Streptomycetaceae</taxon>
        <taxon>Streptomyces</taxon>
    </lineage>
</organism>